<evidence type="ECO:0000313" key="1">
    <source>
        <dbReference type="EMBL" id="AJP09103.1"/>
    </source>
</evidence>
<dbReference type="KEGG" id="vg:41900739"/>
<dbReference type="Proteomes" id="UP000232922">
    <property type="component" value="Genome"/>
</dbReference>
<evidence type="ECO:0000313" key="2">
    <source>
        <dbReference type="Proteomes" id="UP000232922"/>
    </source>
</evidence>
<dbReference type="EMBL" id="KJ755191">
    <property type="protein sequence ID" value="AJP09103.1"/>
    <property type="molecule type" value="Genomic_DNA"/>
</dbReference>
<dbReference type="RefSeq" id="YP_009701603.1">
    <property type="nucleotide sequence ID" value="NC_044938.1"/>
</dbReference>
<name>A0A171PVM5_9VIRU</name>
<dbReference type="GeneID" id="41900739"/>
<organism evidence="1 2">
    <name type="scientific">Heliothis virescens ascovirus 3f</name>
    <dbReference type="NCBI Taxonomy" id="328614"/>
    <lineage>
        <taxon>Viruses</taxon>
        <taxon>Varidnaviria</taxon>
        <taxon>Bamfordvirae</taxon>
        <taxon>Nucleocytoviricota</taxon>
        <taxon>Megaviricetes</taxon>
        <taxon>Pimascovirales</taxon>
        <taxon>Pimascovirales incertae sedis</taxon>
        <taxon>Ascoviridae</taxon>
        <taxon>Ascovirus</taxon>
        <taxon>Ascovirus hvav3a</taxon>
    </lineage>
</organism>
<reference evidence="2" key="1">
    <citation type="submission" date="2014-04" db="EMBL/GenBank/DDBJ databases">
        <authorList>
            <person name="Wei Y."/>
            <person name="Huang G."/>
            <person name="Cheng X."/>
        </authorList>
    </citation>
    <scope>NUCLEOTIDE SEQUENCE [LARGE SCALE GENOMIC DNA]</scope>
</reference>
<proteinExistence type="predicted"/>
<sequence length="155" mass="17353">MMSSTGEINIRMGNFHSNADHFHPSGAVTKRLLCVVSLCKDALGRTLTELEKSNVSLPRVVLDRPQNIADVERTINECDAIVFVDHEETLNCCKYDDNTLTNSTILGALMGEFRSSKSTLGVNFIRTAGFDKHQLKRFLERAGKRNGTIEMGRRH</sequence>
<protein>
    <submittedName>
        <fullName evidence="1">Uncharacterized protein</fullName>
    </submittedName>
</protein>
<accession>A0A171PVM5</accession>